<dbReference type="SUPFAM" id="SSF53067">
    <property type="entry name" value="Actin-like ATPase domain"/>
    <property type="match status" value="2"/>
</dbReference>
<dbReference type="Gene3D" id="3.30.420.40">
    <property type="match status" value="2"/>
</dbReference>
<keyword evidence="3" id="KW-1185">Reference proteome</keyword>
<reference evidence="2 3" key="1">
    <citation type="submission" date="2023-07" db="EMBL/GenBank/DDBJ databases">
        <title>Sequencing the genomes of 1000 actinobacteria strains.</title>
        <authorList>
            <person name="Klenk H.-P."/>
        </authorList>
    </citation>
    <scope>NUCLEOTIDE SEQUENCE [LARGE SCALE GENOMIC DNA]</scope>
    <source>
        <strain evidence="2 3">DSM 19426</strain>
    </source>
</reference>
<evidence type="ECO:0000259" key="1">
    <source>
        <dbReference type="Pfam" id="PF00814"/>
    </source>
</evidence>
<feature type="domain" description="Gcp-like" evidence="1">
    <location>
        <begin position="38"/>
        <end position="151"/>
    </location>
</feature>
<sequence length="215" mass="21735">MLLALDTSTPLVSVAVYDDTAGHEGTVLASLTSDRPMKHGESVAPLVEQALAGAGVARGDLTGIVAGTGPGPFTGLRVGLVSARVFGLALGVPVRGVCSLDAVAAAVSSSESFVVVTDARRKELFHASYSSDGRRLTDPAVSRPADVLAGLPEDTLVVGPGVLVYPDAFARTGGPTTVDAAVLARLAATGATTEPEPIYLRRPDAVAPGPPKKVS</sequence>
<dbReference type="PANTHER" id="PTHR11735">
    <property type="entry name" value="TRNA N6-ADENOSINE THREONYLCARBAMOYLTRANSFERASE"/>
    <property type="match status" value="1"/>
</dbReference>
<name>A0ABU2BZP2_9ACTN</name>
<dbReference type="Proteomes" id="UP001183648">
    <property type="component" value="Unassembled WGS sequence"/>
</dbReference>
<dbReference type="InterPro" id="IPR043129">
    <property type="entry name" value="ATPase_NBD"/>
</dbReference>
<evidence type="ECO:0000313" key="3">
    <source>
        <dbReference type="Proteomes" id="UP001183648"/>
    </source>
</evidence>
<dbReference type="Pfam" id="PF00814">
    <property type="entry name" value="TsaD"/>
    <property type="match status" value="1"/>
</dbReference>
<dbReference type="InterPro" id="IPR022496">
    <property type="entry name" value="T6A_TsaB"/>
</dbReference>
<organism evidence="2 3">
    <name type="scientific">Nocardioides marmoribigeumensis</name>
    <dbReference type="NCBI Taxonomy" id="433649"/>
    <lineage>
        <taxon>Bacteria</taxon>
        <taxon>Bacillati</taxon>
        <taxon>Actinomycetota</taxon>
        <taxon>Actinomycetes</taxon>
        <taxon>Propionibacteriales</taxon>
        <taxon>Nocardioidaceae</taxon>
        <taxon>Nocardioides</taxon>
    </lineage>
</organism>
<evidence type="ECO:0000313" key="2">
    <source>
        <dbReference type="EMBL" id="MDR7363868.1"/>
    </source>
</evidence>
<gene>
    <name evidence="2" type="ORF">J2S63_003421</name>
</gene>
<dbReference type="EMBL" id="JAVDYG010000001">
    <property type="protein sequence ID" value="MDR7363868.1"/>
    <property type="molecule type" value="Genomic_DNA"/>
</dbReference>
<dbReference type="RefSeq" id="WP_310304761.1">
    <property type="nucleotide sequence ID" value="NZ_BAAAPS010000005.1"/>
</dbReference>
<dbReference type="NCBIfam" id="TIGR03725">
    <property type="entry name" value="T6A_YeaZ"/>
    <property type="match status" value="1"/>
</dbReference>
<dbReference type="CDD" id="cd24032">
    <property type="entry name" value="ASKHA_NBD_TsaB"/>
    <property type="match status" value="1"/>
</dbReference>
<protein>
    <submittedName>
        <fullName evidence="2">tRNA threonylcarbamoyl adenosine modification protein YeaZ</fullName>
    </submittedName>
</protein>
<dbReference type="PANTHER" id="PTHR11735:SF11">
    <property type="entry name" value="TRNA THREONYLCARBAMOYLADENOSINE BIOSYNTHESIS PROTEIN TSAB"/>
    <property type="match status" value="1"/>
</dbReference>
<comment type="caution">
    <text evidence="2">The sequence shown here is derived from an EMBL/GenBank/DDBJ whole genome shotgun (WGS) entry which is preliminary data.</text>
</comment>
<dbReference type="InterPro" id="IPR000905">
    <property type="entry name" value="Gcp-like_dom"/>
</dbReference>
<accession>A0ABU2BZP2</accession>
<proteinExistence type="predicted"/>